<feature type="DNA-binding region" description="Homeobox" evidence="5">
    <location>
        <begin position="112"/>
        <end position="171"/>
    </location>
</feature>
<dbReference type="InterPro" id="IPR001356">
    <property type="entry name" value="HD"/>
</dbReference>
<dbReference type="SUPFAM" id="SSF46689">
    <property type="entry name" value="Homeodomain-like"/>
    <property type="match status" value="1"/>
</dbReference>
<dbReference type="InterPro" id="IPR009057">
    <property type="entry name" value="Homeodomain-like_sf"/>
</dbReference>
<comment type="subcellular location">
    <subcellularLocation>
        <location evidence="1 5 6">Nucleus</location>
    </subcellularLocation>
</comment>
<evidence type="ECO:0000256" key="1">
    <source>
        <dbReference type="ARBA" id="ARBA00004123"/>
    </source>
</evidence>
<feature type="region of interest" description="Disordered" evidence="7">
    <location>
        <begin position="442"/>
        <end position="466"/>
    </location>
</feature>
<dbReference type="FunCoup" id="A0A1Y1YNA9">
    <property type="interactions" value="1"/>
</dbReference>
<evidence type="ECO:0000259" key="8">
    <source>
        <dbReference type="PROSITE" id="PS50071"/>
    </source>
</evidence>
<feature type="domain" description="Homeobox" evidence="8">
    <location>
        <begin position="110"/>
        <end position="170"/>
    </location>
</feature>
<keyword evidence="4 5" id="KW-0539">Nucleus</keyword>
<dbReference type="CDD" id="cd00086">
    <property type="entry name" value="homeodomain"/>
    <property type="match status" value="1"/>
</dbReference>
<dbReference type="STRING" id="1314790.A0A1Y1YNA9"/>
<dbReference type="Pfam" id="PF00046">
    <property type="entry name" value="Homeodomain"/>
    <property type="match status" value="1"/>
</dbReference>
<dbReference type="PANTHER" id="PTHR24324:SF5">
    <property type="entry name" value="HEMATOPOIETICALLY-EXPRESSED HOMEOBOX PROTEIN HHEX"/>
    <property type="match status" value="1"/>
</dbReference>
<dbReference type="InterPro" id="IPR051000">
    <property type="entry name" value="Homeobox_DNA-bind_prot"/>
</dbReference>
<sequence>MSSELANFNGEPPTKKRCSVNEHVYVEDSDFAQYIDTSSFDFTGESESTEGVSQSIKDSAELASDKAQDQPGSVNQSDAPLKSEPSKAAQETASEDHSDAEHDANDKKDTASSKKRTRATAEQLSILEETFLTNTSPNSKVREALAERVKMSERSIQIWFQNRRAKVKLMQKRSHMLQEEAFKQQYLSTCMAGYNPNLYPFRMGMAPYPNGRVPLPRSSSEFVPPNVPRPAVPLPNQHYAVNVPGYYAPAYPGQMPVGYSPQPFMVGQDPSGVPIRERPTMMVRSMSAPTTPNAASTDGSYTFSCDTLGVGSWRRMSITSTDLLCFFNTVERKMTWQIMDNNARFKLEFPFSAVVGLEYKTLDAVFSQLAIDINQTPSFFMEVKSGNGHVWTPCRDFTEGKQASRFFRHVIKGHSQPLKSQLVMLMQADPNLQRVTQIDAPTTPGTALSSQTIPERPPSFPVVSNDPQTSNMDFAARRAISVPMLNIVGAGERPRASSMVSEISQFVHSEMTPELQEQIIASLSQGSTIAIGSNMATPPLAEHDLHQPSASNSPIENGTPAPNELVLTSPLSLYQNTLEQGQYASNGSSSMDPMFGNLGSQMASNDGLLNYDNEIYDQILVGGGYQSDLLNQEFVTSNGQF</sequence>
<reference evidence="9 10" key="1">
    <citation type="submission" date="2016-07" db="EMBL/GenBank/DDBJ databases">
        <title>Pervasive Adenine N6-methylation of Active Genes in Fungi.</title>
        <authorList>
            <consortium name="DOE Joint Genome Institute"/>
            <person name="Mondo S.J."/>
            <person name="Dannebaum R.O."/>
            <person name="Kuo R.C."/>
            <person name="Labutti K."/>
            <person name="Haridas S."/>
            <person name="Kuo A."/>
            <person name="Salamov A."/>
            <person name="Ahrendt S.R."/>
            <person name="Lipzen A."/>
            <person name="Sullivan W."/>
            <person name="Andreopoulos W.B."/>
            <person name="Clum A."/>
            <person name="Lindquist E."/>
            <person name="Daum C."/>
            <person name="Ramamoorthy G.K."/>
            <person name="Gryganskyi A."/>
            <person name="Culley D."/>
            <person name="Magnuson J.K."/>
            <person name="James T.Y."/>
            <person name="O'Malley M.A."/>
            <person name="Stajich J.E."/>
            <person name="Spatafora J.W."/>
            <person name="Visel A."/>
            <person name="Grigoriev I.V."/>
        </authorList>
    </citation>
    <scope>NUCLEOTIDE SEQUENCE [LARGE SCALE GENOMIC DNA]</scope>
    <source>
        <strain evidence="9 10">CBS 931.73</strain>
    </source>
</reference>
<dbReference type="PROSITE" id="PS00027">
    <property type="entry name" value="HOMEOBOX_1"/>
    <property type="match status" value="1"/>
</dbReference>
<evidence type="ECO:0000256" key="3">
    <source>
        <dbReference type="ARBA" id="ARBA00023155"/>
    </source>
</evidence>
<keyword evidence="3 5" id="KW-0371">Homeobox</keyword>
<dbReference type="InterPro" id="IPR017970">
    <property type="entry name" value="Homeobox_CS"/>
</dbReference>
<dbReference type="PROSITE" id="PS50071">
    <property type="entry name" value="HOMEOBOX_2"/>
    <property type="match status" value="1"/>
</dbReference>
<dbReference type="EMBL" id="MCFE01000103">
    <property type="protein sequence ID" value="ORX99064.1"/>
    <property type="molecule type" value="Genomic_DNA"/>
</dbReference>
<gene>
    <name evidence="9" type="ORF">K493DRAFT_313376</name>
</gene>
<proteinExistence type="predicted"/>
<organism evidence="9 10">
    <name type="scientific">Basidiobolus meristosporus CBS 931.73</name>
    <dbReference type="NCBI Taxonomy" id="1314790"/>
    <lineage>
        <taxon>Eukaryota</taxon>
        <taxon>Fungi</taxon>
        <taxon>Fungi incertae sedis</taxon>
        <taxon>Zoopagomycota</taxon>
        <taxon>Entomophthoromycotina</taxon>
        <taxon>Basidiobolomycetes</taxon>
        <taxon>Basidiobolales</taxon>
        <taxon>Basidiobolaceae</taxon>
        <taxon>Basidiobolus</taxon>
    </lineage>
</organism>
<evidence type="ECO:0000313" key="10">
    <source>
        <dbReference type="Proteomes" id="UP000193498"/>
    </source>
</evidence>
<dbReference type="Pfam" id="PF24818">
    <property type="entry name" value="PH_TRF2_HOY1"/>
    <property type="match status" value="1"/>
</dbReference>
<evidence type="ECO:0000256" key="4">
    <source>
        <dbReference type="ARBA" id="ARBA00023242"/>
    </source>
</evidence>
<dbReference type="AlphaFoldDB" id="A0A1Y1YNA9"/>
<keyword evidence="2 5" id="KW-0238">DNA-binding</keyword>
<evidence type="ECO:0000256" key="5">
    <source>
        <dbReference type="PROSITE-ProRule" id="PRU00108"/>
    </source>
</evidence>
<dbReference type="InterPro" id="IPR057939">
    <property type="entry name" value="TRF2_HOY1_PH"/>
</dbReference>
<evidence type="ECO:0000256" key="7">
    <source>
        <dbReference type="SAM" id="MobiDB-lite"/>
    </source>
</evidence>
<keyword evidence="10" id="KW-1185">Reference proteome</keyword>
<evidence type="ECO:0000256" key="6">
    <source>
        <dbReference type="RuleBase" id="RU000682"/>
    </source>
</evidence>
<dbReference type="SMART" id="SM00389">
    <property type="entry name" value="HOX"/>
    <property type="match status" value="1"/>
</dbReference>
<dbReference type="GO" id="GO:0000981">
    <property type="term" value="F:DNA-binding transcription factor activity, RNA polymerase II-specific"/>
    <property type="evidence" value="ECO:0007669"/>
    <property type="project" value="InterPro"/>
</dbReference>
<feature type="region of interest" description="Disordered" evidence="7">
    <location>
        <begin position="540"/>
        <end position="562"/>
    </location>
</feature>
<name>A0A1Y1YNA9_9FUNG</name>
<protein>
    <recommendedName>
        <fullName evidence="8">Homeobox domain-containing protein</fullName>
    </recommendedName>
</protein>
<feature type="compositionally biased region" description="Basic and acidic residues" evidence="7">
    <location>
        <begin position="94"/>
        <end position="112"/>
    </location>
</feature>
<dbReference type="GO" id="GO:0030154">
    <property type="term" value="P:cell differentiation"/>
    <property type="evidence" value="ECO:0007669"/>
    <property type="project" value="TreeGrafter"/>
</dbReference>
<dbReference type="Proteomes" id="UP000193498">
    <property type="component" value="Unassembled WGS sequence"/>
</dbReference>
<comment type="caution">
    <text evidence="9">The sequence shown here is derived from an EMBL/GenBank/DDBJ whole genome shotgun (WGS) entry which is preliminary data.</text>
</comment>
<dbReference type="Gene3D" id="1.10.10.60">
    <property type="entry name" value="Homeodomain-like"/>
    <property type="match status" value="1"/>
</dbReference>
<feature type="compositionally biased region" description="Basic and acidic residues" evidence="7">
    <location>
        <begin position="58"/>
        <end position="68"/>
    </location>
</feature>
<dbReference type="InParanoid" id="A0A1Y1YNA9"/>
<dbReference type="OrthoDB" id="6159439at2759"/>
<feature type="region of interest" description="Disordered" evidence="7">
    <location>
        <begin position="41"/>
        <end position="120"/>
    </location>
</feature>
<evidence type="ECO:0000256" key="2">
    <source>
        <dbReference type="ARBA" id="ARBA00023125"/>
    </source>
</evidence>
<dbReference type="PANTHER" id="PTHR24324">
    <property type="entry name" value="HOMEOBOX PROTEIN HHEX"/>
    <property type="match status" value="1"/>
</dbReference>
<accession>A0A1Y1YNA9</accession>
<dbReference type="GO" id="GO:0000978">
    <property type="term" value="F:RNA polymerase II cis-regulatory region sequence-specific DNA binding"/>
    <property type="evidence" value="ECO:0007669"/>
    <property type="project" value="TreeGrafter"/>
</dbReference>
<feature type="compositionally biased region" description="Polar residues" evidence="7">
    <location>
        <begin position="442"/>
        <end position="453"/>
    </location>
</feature>
<feature type="compositionally biased region" description="Polar residues" evidence="7">
    <location>
        <begin position="41"/>
        <end position="57"/>
    </location>
</feature>
<dbReference type="GO" id="GO:0005634">
    <property type="term" value="C:nucleus"/>
    <property type="evidence" value="ECO:0007669"/>
    <property type="project" value="UniProtKB-SubCell"/>
</dbReference>
<evidence type="ECO:0000313" key="9">
    <source>
        <dbReference type="EMBL" id="ORX99064.1"/>
    </source>
</evidence>